<comment type="caution">
    <text evidence="1">The sequence shown here is derived from an EMBL/GenBank/DDBJ whole genome shotgun (WGS) entry which is preliminary data.</text>
</comment>
<dbReference type="AlphaFoldDB" id="A0A162MF13"/>
<evidence type="ECO:0000313" key="2">
    <source>
        <dbReference type="Proteomes" id="UP000075737"/>
    </source>
</evidence>
<organism evidence="1 2">
    <name type="scientific">Thermovenabulum gondwanense</name>
    <dbReference type="NCBI Taxonomy" id="520767"/>
    <lineage>
        <taxon>Bacteria</taxon>
        <taxon>Bacillati</taxon>
        <taxon>Bacillota</taxon>
        <taxon>Clostridia</taxon>
        <taxon>Thermosediminibacterales</taxon>
        <taxon>Thermosediminibacteraceae</taxon>
        <taxon>Thermovenabulum</taxon>
    </lineage>
</organism>
<keyword evidence="2" id="KW-1185">Reference proteome</keyword>
<dbReference type="EMBL" id="LOHZ01000033">
    <property type="protein sequence ID" value="KYO65523.1"/>
    <property type="molecule type" value="Genomic_DNA"/>
</dbReference>
<sequence length="51" mass="6012">MWNIISRDERKGFWHSLIYGILEGASNTLDIERQDSDGTLSHMHRIPMVRK</sequence>
<proteinExistence type="predicted"/>
<gene>
    <name evidence="1" type="ORF">ATZ99_15590</name>
</gene>
<accession>A0A162MF13</accession>
<protein>
    <submittedName>
        <fullName evidence="1">Uncharacterized protein</fullName>
    </submittedName>
</protein>
<dbReference type="Proteomes" id="UP000075737">
    <property type="component" value="Unassembled WGS sequence"/>
</dbReference>
<name>A0A162MF13_9FIRM</name>
<evidence type="ECO:0000313" key="1">
    <source>
        <dbReference type="EMBL" id="KYO65523.1"/>
    </source>
</evidence>
<dbReference type="STRING" id="520767.ATZ99_15590"/>
<reference evidence="1 2" key="1">
    <citation type="submission" date="2015-12" db="EMBL/GenBank/DDBJ databases">
        <title>Draft genome of Thermovenabulum gondwanense isolated from a red thermophilic microbial mat colonisisng an outflow channel of a bore well.</title>
        <authorList>
            <person name="Patel B.K."/>
        </authorList>
    </citation>
    <scope>NUCLEOTIDE SEQUENCE [LARGE SCALE GENOMIC DNA]</scope>
    <source>
        <strain evidence="1 2">R270</strain>
    </source>
</reference>